<dbReference type="EMBL" id="CU459003">
    <property type="protein sequence ID" value="CAM77810.1"/>
    <property type="molecule type" value="Genomic_DNA"/>
</dbReference>
<sequence>MLRHSNVIDGHSCDLLRMPQWCDRAQIRVLGGRCTRGGLVPLRPHTQAQGLLS</sequence>
<name>A4U4K3_9PROT</name>
<reference evidence="1" key="1">
    <citation type="journal article" date="2007" name="J. Bacteriol.">
        <title>Comparative genome analysis of four magnetotactic bacteria reveals a complex set of group-specific genes implicated in magnetosome biomineralization and function.</title>
        <authorList>
            <person name="Richter M."/>
            <person name="Kube M."/>
            <person name="Bazylinski D.A."/>
            <person name="Lombardot T."/>
            <person name="Gloeckner F.O."/>
            <person name="Reinhardt R."/>
            <person name="Schueler D."/>
        </authorList>
    </citation>
    <scope>NUCLEOTIDE SEQUENCE</scope>
    <source>
        <strain evidence="1">MSR-1</strain>
    </source>
</reference>
<accession>A4U4K3</accession>
<evidence type="ECO:0000313" key="1">
    <source>
        <dbReference type="EMBL" id="CAM77810.1"/>
    </source>
</evidence>
<gene>
    <name evidence="1" type="ORF">MGR_3878</name>
</gene>
<proteinExistence type="predicted"/>
<protein>
    <submittedName>
        <fullName evidence="1">Uncharacterized protein</fullName>
    </submittedName>
</protein>
<dbReference type="AlphaFoldDB" id="A4U4K3"/>
<organism evidence="1">
    <name type="scientific">Magnetospirillum gryphiswaldense</name>
    <dbReference type="NCBI Taxonomy" id="55518"/>
    <lineage>
        <taxon>Bacteria</taxon>
        <taxon>Pseudomonadati</taxon>
        <taxon>Pseudomonadota</taxon>
        <taxon>Alphaproteobacteria</taxon>
        <taxon>Rhodospirillales</taxon>
        <taxon>Rhodospirillaceae</taxon>
        <taxon>Magnetospirillum</taxon>
    </lineage>
</organism>